<gene>
    <name evidence="1" type="ORF">O3P69_007757</name>
</gene>
<dbReference type="AlphaFoldDB" id="A0AAW0UXS0"/>
<dbReference type="SUPFAM" id="SSF63712">
    <property type="entry name" value="Nicotinic receptor ligand binding domain-like"/>
    <property type="match status" value="1"/>
</dbReference>
<evidence type="ECO:0000313" key="2">
    <source>
        <dbReference type="Proteomes" id="UP001487740"/>
    </source>
</evidence>
<dbReference type="Gene3D" id="2.70.170.10">
    <property type="entry name" value="Neurotransmitter-gated ion-channel ligand-binding domain"/>
    <property type="match status" value="1"/>
</dbReference>
<dbReference type="EMBL" id="JARAKH010000004">
    <property type="protein sequence ID" value="KAK8404716.1"/>
    <property type="molecule type" value="Genomic_DNA"/>
</dbReference>
<comment type="caution">
    <text evidence="1">The sequence shown here is derived from an EMBL/GenBank/DDBJ whole genome shotgun (WGS) entry which is preliminary data.</text>
</comment>
<dbReference type="InterPro" id="IPR036734">
    <property type="entry name" value="Neur_chan_lig-bd_sf"/>
</dbReference>
<sequence>MDTGDMSNYQSNGEFDLVEFTAAKNITYYSCCPEPYPDITFHHQAQAATNVLRVQSHPALRAYQWHSPFGVLRAERVRGEGDSGASRRCSP</sequence>
<evidence type="ECO:0000313" key="1">
    <source>
        <dbReference type="EMBL" id="KAK8404716.1"/>
    </source>
</evidence>
<dbReference type="GO" id="GO:0016020">
    <property type="term" value="C:membrane"/>
    <property type="evidence" value="ECO:0007669"/>
    <property type="project" value="InterPro"/>
</dbReference>
<proteinExistence type="predicted"/>
<dbReference type="GO" id="GO:0005230">
    <property type="term" value="F:extracellular ligand-gated monoatomic ion channel activity"/>
    <property type="evidence" value="ECO:0007669"/>
    <property type="project" value="InterPro"/>
</dbReference>
<keyword evidence="2" id="KW-1185">Reference proteome</keyword>
<protein>
    <submittedName>
        <fullName evidence="1">Uncharacterized protein</fullName>
    </submittedName>
</protein>
<accession>A0AAW0UXS0</accession>
<reference evidence="1 2" key="1">
    <citation type="submission" date="2023-03" db="EMBL/GenBank/DDBJ databases">
        <title>High-quality genome of Scylla paramamosain provides insights in environmental adaptation.</title>
        <authorList>
            <person name="Zhang L."/>
        </authorList>
    </citation>
    <scope>NUCLEOTIDE SEQUENCE [LARGE SCALE GENOMIC DNA]</scope>
    <source>
        <strain evidence="1">LZ_2023a</strain>
        <tissue evidence="1">Muscle</tissue>
    </source>
</reference>
<dbReference type="Proteomes" id="UP001487740">
    <property type="component" value="Unassembled WGS sequence"/>
</dbReference>
<organism evidence="1 2">
    <name type="scientific">Scylla paramamosain</name>
    <name type="common">Mud crab</name>
    <dbReference type="NCBI Taxonomy" id="85552"/>
    <lineage>
        <taxon>Eukaryota</taxon>
        <taxon>Metazoa</taxon>
        <taxon>Ecdysozoa</taxon>
        <taxon>Arthropoda</taxon>
        <taxon>Crustacea</taxon>
        <taxon>Multicrustacea</taxon>
        <taxon>Malacostraca</taxon>
        <taxon>Eumalacostraca</taxon>
        <taxon>Eucarida</taxon>
        <taxon>Decapoda</taxon>
        <taxon>Pleocyemata</taxon>
        <taxon>Brachyura</taxon>
        <taxon>Eubrachyura</taxon>
        <taxon>Portunoidea</taxon>
        <taxon>Portunidae</taxon>
        <taxon>Portuninae</taxon>
        <taxon>Scylla</taxon>
    </lineage>
</organism>
<name>A0AAW0UXS0_SCYPA</name>